<name>A0AAU8MQF2_9GAMM</name>
<evidence type="ECO:0000313" key="2">
    <source>
        <dbReference type="EMBL" id="XCO75366.1"/>
    </source>
</evidence>
<feature type="signal peptide" evidence="1">
    <location>
        <begin position="1"/>
        <end position="23"/>
    </location>
</feature>
<feature type="chain" id="PRO_5043437254" evidence="1">
    <location>
        <begin position="24"/>
        <end position="740"/>
    </location>
</feature>
<gene>
    <name evidence="2" type="ORF">ABU614_00780</name>
</gene>
<organism evidence="2">
    <name type="scientific">Lysobacter firmicutimachus</name>
    <dbReference type="NCBI Taxonomy" id="1792846"/>
    <lineage>
        <taxon>Bacteria</taxon>
        <taxon>Pseudomonadati</taxon>
        <taxon>Pseudomonadota</taxon>
        <taxon>Gammaproteobacteria</taxon>
        <taxon>Lysobacterales</taxon>
        <taxon>Lysobacteraceae</taxon>
        <taxon>Lysobacter</taxon>
    </lineage>
</organism>
<evidence type="ECO:0000256" key="1">
    <source>
        <dbReference type="SAM" id="SignalP"/>
    </source>
</evidence>
<accession>A0AAU8MQF2</accession>
<dbReference type="RefSeq" id="WP_363798315.1">
    <property type="nucleotide sequence ID" value="NZ_CP159925.1"/>
</dbReference>
<sequence length="740" mass="80353">MKRKKTRLLLAATLSLSVQQALASGICQMPKMFETDTPAAAVDDFKFAFEPLTSKAAPVPNEEIALESLSSESPRLAGALGKVAGIGGAAVGVGLGVWSIKDGLDTGNTEEVVTGGITVGTSVGIPIAVEIVSELAGALAGDVFGGVAGAVITEGFEIYNGVKAEQLIDAAKKQDAELDDKFRAYLRDTVAKMEGSKKFITGDSKFLVEENLKDGADILFNVNKDRVRKVADRLMSEAVEVKAATFEEYYAATGLKSVPDKLPDAFYDWIPYLDESAAQLESKYKNYSSPNLASEGYGPKPILLNSAHMIRQHDINGIDLRAINYSASEYPNQYFATDVHYGDLARWSREVAIQPVIAAVESVFMDDGRLTDQFKTLVQQEMANSSEQQKTLQSRYNRAVKTKLAWYIFGDELLNHLDLTAFNSLEAALWIGRIFTPFLTSFVDSWATSGVVAEVKVAGAVAGMINYLVSEEVDITNITATNTAIHSKVAALGGVPSSLSGAFTTALDKARTRVNAMVIADSQLKSFNYNDSAVQAELSRLGPTYFNDQFKQKVETYLAEFSPEAPLPTPAYAETISPRYPARKASVTQWYALFEESSRLQSDFMGQVSAEIKHLGKRIKNYKSLPGQKYGVDACRFAPAFNQTADKIEALHALYSKQDIQLPSNKWVSFNSIPGVAKEVSVISGQLRVIAGMYDRRIHAGWPGQTCPDGVAALDEAGEAVNLVPLKPVVGTIQPSQNWE</sequence>
<dbReference type="AlphaFoldDB" id="A0AAU8MQF2"/>
<reference evidence="2" key="1">
    <citation type="submission" date="2024-06" db="EMBL/GenBank/DDBJ databases">
        <authorList>
            <person name="Li S."/>
        </authorList>
    </citation>
    <scope>NUCLEOTIDE SEQUENCE</scope>
    <source>
        <strain evidence="2">SR10</strain>
    </source>
</reference>
<dbReference type="EMBL" id="CP159925">
    <property type="protein sequence ID" value="XCO75366.1"/>
    <property type="molecule type" value="Genomic_DNA"/>
</dbReference>
<proteinExistence type="predicted"/>
<protein>
    <submittedName>
        <fullName evidence="2">Uncharacterized protein</fullName>
    </submittedName>
</protein>
<keyword evidence="1" id="KW-0732">Signal</keyword>